<dbReference type="RefSeq" id="WP_399648132.1">
    <property type="nucleotide sequence ID" value="NZ_JBITYG010000003.1"/>
</dbReference>
<dbReference type="SUPFAM" id="SSF52091">
    <property type="entry name" value="SpoIIaa-like"/>
    <property type="match status" value="1"/>
</dbReference>
<dbReference type="InterPro" id="IPR002645">
    <property type="entry name" value="STAS_dom"/>
</dbReference>
<evidence type="ECO:0000313" key="3">
    <source>
        <dbReference type="EMBL" id="MFI9101569.1"/>
    </source>
</evidence>
<dbReference type="InterPro" id="IPR058548">
    <property type="entry name" value="MlaB-like_STAS"/>
</dbReference>
<name>A0ABW8C561_9ACTN</name>
<dbReference type="PROSITE" id="PS50801">
    <property type="entry name" value="STAS"/>
    <property type="match status" value="1"/>
</dbReference>
<keyword evidence="4" id="KW-1185">Reference proteome</keyword>
<feature type="region of interest" description="Disordered" evidence="1">
    <location>
        <begin position="116"/>
        <end position="151"/>
    </location>
</feature>
<dbReference type="InterPro" id="IPR036513">
    <property type="entry name" value="STAS_dom_sf"/>
</dbReference>
<protein>
    <submittedName>
        <fullName evidence="3">STAS domain-containing protein</fullName>
    </submittedName>
</protein>
<evidence type="ECO:0000259" key="2">
    <source>
        <dbReference type="PROSITE" id="PS50801"/>
    </source>
</evidence>
<proteinExistence type="predicted"/>
<accession>A0ABW8C561</accession>
<sequence>MSAADEVPEQAERRPEQGPDVVVWVLAGPLTRAGIPELCACLRDRLHGAEPGWVICDVAALTDPDAVTVETLARLQLTARRLGSRIRLRNADGRLRGLLALAGLRDVLPLEPVRAPDSGGRGLRLQPWGQAEQRKQVRRVEERVDPGDPVP</sequence>
<gene>
    <name evidence="3" type="ORF">ACIGXA_13700</name>
</gene>
<dbReference type="Proteomes" id="UP001614394">
    <property type="component" value="Unassembled WGS sequence"/>
</dbReference>
<feature type="domain" description="STAS" evidence="2">
    <location>
        <begin position="11"/>
        <end position="108"/>
    </location>
</feature>
<dbReference type="EMBL" id="JBITYG010000003">
    <property type="protein sequence ID" value="MFI9101569.1"/>
    <property type="molecule type" value="Genomic_DNA"/>
</dbReference>
<comment type="caution">
    <text evidence="3">The sequence shown here is derived from an EMBL/GenBank/DDBJ whole genome shotgun (WGS) entry which is preliminary data.</text>
</comment>
<dbReference type="Gene3D" id="3.30.750.24">
    <property type="entry name" value="STAS domain"/>
    <property type="match status" value="1"/>
</dbReference>
<feature type="compositionally biased region" description="Basic and acidic residues" evidence="1">
    <location>
        <begin position="132"/>
        <end position="151"/>
    </location>
</feature>
<evidence type="ECO:0000313" key="4">
    <source>
        <dbReference type="Proteomes" id="UP001614394"/>
    </source>
</evidence>
<evidence type="ECO:0000256" key="1">
    <source>
        <dbReference type="SAM" id="MobiDB-lite"/>
    </source>
</evidence>
<dbReference type="Pfam" id="PF13466">
    <property type="entry name" value="STAS_2"/>
    <property type="match status" value="1"/>
</dbReference>
<organism evidence="3 4">
    <name type="scientific">Streptomyces fildesensis</name>
    <dbReference type="NCBI Taxonomy" id="375757"/>
    <lineage>
        <taxon>Bacteria</taxon>
        <taxon>Bacillati</taxon>
        <taxon>Actinomycetota</taxon>
        <taxon>Actinomycetes</taxon>
        <taxon>Kitasatosporales</taxon>
        <taxon>Streptomycetaceae</taxon>
        <taxon>Streptomyces</taxon>
    </lineage>
</organism>
<reference evidence="3 4" key="1">
    <citation type="submission" date="2024-10" db="EMBL/GenBank/DDBJ databases">
        <title>The Natural Products Discovery Center: Release of the First 8490 Sequenced Strains for Exploring Actinobacteria Biosynthetic Diversity.</title>
        <authorList>
            <person name="Kalkreuter E."/>
            <person name="Kautsar S.A."/>
            <person name="Yang D."/>
            <person name="Bader C.D."/>
            <person name="Teijaro C.N."/>
            <person name="Fluegel L."/>
            <person name="Davis C.M."/>
            <person name="Simpson J.R."/>
            <person name="Lauterbach L."/>
            <person name="Steele A.D."/>
            <person name="Gui C."/>
            <person name="Meng S."/>
            <person name="Li G."/>
            <person name="Viehrig K."/>
            <person name="Ye F."/>
            <person name="Su P."/>
            <person name="Kiefer A.F."/>
            <person name="Nichols A."/>
            <person name="Cepeda A.J."/>
            <person name="Yan W."/>
            <person name="Fan B."/>
            <person name="Jiang Y."/>
            <person name="Adhikari A."/>
            <person name="Zheng C.-J."/>
            <person name="Schuster L."/>
            <person name="Cowan T.M."/>
            <person name="Smanski M.J."/>
            <person name="Chevrette M.G."/>
            <person name="De Carvalho L.P.S."/>
            <person name="Shen B."/>
        </authorList>
    </citation>
    <scope>NUCLEOTIDE SEQUENCE [LARGE SCALE GENOMIC DNA]</scope>
    <source>
        <strain evidence="3 4">NPDC053399</strain>
    </source>
</reference>